<dbReference type="InterPro" id="IPR036250">
    <property type="entry name" value="AcylCo_DH-like_C"/>
</dbReference>
<comment type="caution">
    <text evidence="10">The sequence shown here is derived from an EMBL/GenBank/DDBJ whole genome shotgun (WGS) entry which is preliminary data.</text>
</comment>
<dbReference type="Pfam" id="PF02770">
    <property type="entry name" value="Acyl-CoA_dh_M"/>
    <property type="match status" value="1"/>
</dbReference>
<dbReference type="InterPro" id="IPR037069">
    <property type="entry name" value="AcylCoA_DH/ox_N_sf"/>
</dbReference>
<dbReference type="Gene3D" id="2.40.110.10">
    <property type="entry name" value="Butyryl-CoA Dehydrogenase, subunit A, domain 2"/>
    <property type="match status" value="1"/>
</dbReference>
<dbReference type="Proteomes" id="UP000265836">
    <property type="component" value="Unassembled WGS sequence"/>
</dbReference>
<dbReference type="Gene3D" id="1.10.540.10">
    <property type="entry name" value="Acyl-CoA dehydrogenase/oxidase, N-terminal domain"/>
    <property type="match status" value="1"/>
</dbReference>
<keyword evidence="4 6" id="KW-0274">FAD</keyword>
<evidence type="ECO:0000256" key="4">
    <source>
        <dbReference type="ARBA" id="ARBA00022827"/>
    </source>
</evidence>
<sequence>MQRNHFDTEHNLFRDAFAAFLSKEVVPHQEAWEEAGVVDRSVWRKAGEMGFLLPWADEEYGGSGLKDFRYEQIMCEELARINEPGFMLPLHSALCGPYIAEYGNAEQKARFMPGIISGETILAVAMTEPSAGSDLAGMRTTAVDKGDHWLLNGSKVFISNGYLADVVIVAAKTDPANKHAMGLFLVERGMPGFERGKKLKKLGMHSQDTAELFFNEVKVPKENLLGDAKGGFFYLMNMLAQERLTNACGAVAGAEAALQTTIDYVRERQAFGRPVSHFQNTRFKLAEMRTQIDVAQVFTDRCVMDHNQKKLTPEVAAEAKLFTTELLGKVVDEGVQLHGGWGYMWEYPICKMYANARIQRIFAGTSEIMKEITRPTGSYL</sequence>
<feature type="domain" description="Acyl-CoA dehydrogenase/oxidase C-terminal" evidence="7">
    <location>
        <begin position="230"/>
        <end position="372"/>
    </location>
</feature>
<evidence type="ECO:0000256" key="3">
    <source>
        <dbReference type="ARBA" id="ARBA00022630"/>
    </source>
</evidence>
<evidence type="ECO:0000256" key="2">
    <source>
        <dbReference type="ARBA" id="ARBA00009347"/>
    </source>
</evidence>
<keyword evidence="3 6" id="KW-0285">Flavoprotein</keyword>
<proteinExistence type="inferred from homology"/>
<dbReference type="EMBL" id="QXDA01000003">
    <property type="protein sequence ID" value="RIA31383.1"/>
    <property type="molecule type" value="Genomic_DNA"/>
</dbReference>
<feature type="domain" description="Acyl-CoA dehydrogenase/oxidase N-terminal" evidence="9">
    <location>
        <begin position="8"/>
        <end position="119"/>
    </location>
</feature>
<dbReference type="SUPFAM" id="SSF47203">
    <property type="entry name" value="Acyl-CoA dehydrogenase C-terminal domain-like"/>
    <property type="match status" value="1"/>
</dbReference>
<dbReference type="Gene3D" id="1.20.140.10">
    <property type="entry name" value="Butyryl-CoA Dehydrogenase, subunit A, domain 3"/>
    <property type="match status" value="1"/>
</dbReference>
<dbReference type="Pfam" id="PF02771">
    <property type="entry name" value="Acyl-CoA_dh_N"/>
    <property type="match status" value="1"/>
</dbReference>
<dbReference type="AlphaFoldDB" id="A0A397N6K9"/>
<evidence type="ECO:0000259" key="9">
    <source>
        <dbReference type="Pfam" id="PF02771"/>
    </source>
</evidence>
<keyword evidence="5 6" id="KW-0560">Oxidoreductase</keyword>
<name>A0A397N6K9_ECTOL</name>
<evidence type="ECO:0000313" key="10">
    <source>
        <dbReference type="EMBL" id="RIA31383.1"/>
    </source>
</evidence>
<dbReference type="FunFam" id="1.10.540.10:FF:000009">
    <property type="entry name" value="Probable acyl-CoA dehydrogenase"/>
    <property type="match status" value="1"/>
</dbReference>
<dbReference type="InterPro" id="IPR013786">
    <property type="entry name" value="AcylCoA_DH/ox_N"/>
</dbReference>
<dbReference type="GO" id="GO:0050660">
    <property type="term" value="F:flavin adenine dinucleotide binding"/>
    <property type="evidence" value="ECO:0007669"/>
    <property type="project" value="InterPro"/>
</dbReference>
<dbReference type="RefSeq" id="WP_119692753.1">
    <property type="nucleotide sequence ID" value="NZ_QXDA01000003.1"/>
</dbReference>
<evidence type="ECO:0000256" key="6">
    <source>
        <dbReference type="RuleBase" id="RU362125"/>
    </source>
</evidence>
<dbReference type="Pfam" id="PF00441">
    <property type="entry name" value="Acyl-CoA_dh_1"/>
    <property type="match status" value="1"/>
</dbReference>
<comment type="cofactor">
    <cofactor evidence="1 6">
        <name>FAD</name>
        <dbReference type="ChEBI" id="CHEBI:57692"/>
    </cofactor>
</comment>
<dbReference type="InterPro" id="IPR009075">
    <property type="entry name" value="AcylCo_DH/oxidase_C"/>
</dbReference>
<gene>
    <name evidence="10" type="ORF">DFO61_2103</name>
</gene>
<dbReference type="GO" id="GO:0003995">
    <property type="term" value="F:acyl-CoA dehydrogenase activity"/>
    <property type="evidence" value="ECO:0007669"/>
    <property type="project" value="InterPro"/>
</dbReference>
<protein>
    <submittedName>
        <fullName evidence="10">Acyl-CoA dehydrogenase</fullName>
    </submittedName>
</protein>
<organism evidence="10 11">
    <name type="scientific">Ectopseudomonas oleovorans</name>
    <name type="common">Pseudomonas oleovorans</name>
    <dbReference type="NCBI Taxonomy" id="301"/>
    <lineage>
        <taxon>Bacteria</taxon>
        <taxon>Pseudomonadati</taxon>
        <taxon>Pseudomonadota</taxon>
        <taxon>Gammaproteobacteria</taxon>
        <taxon>Pseudomonadales</taxon>
        <taxon>Pseudomonadaceae</taxon>
        <taxon>Ectopseudomonas</taxon>
    </lineage>
</organism>
<dbReference type="PANTHER" id="PTHR43884:SF12">
    <property type="entry name" value="ISOVALERYL-COA DEHYDROGENASE, MITOCHONDRIAL-RELATED"/>
    <property type="match status" value="1"/>
</dbReference>
<dbReference type="SUPFAM" id="SSF56645">
    <property type="entry name" value="Acyl-CoA dehydrogenase NM domain-like"/>
    <property type="match status" value="1"/>
</dbReference>
<feature type="domain" description="Acyl-CoA oxidase/dehydrogenase middle" evidence="8">
    <location>
        <begin position="123"/>
        <end position="217"/>
    </location>
</feature>
<dbReference type="InterPro" id="IPR046373">
    <property type="entry name" value="Acyl-CoA_Oxase/DH_mid-dom_sf"/>
</dbReference>
<dbReference type="InterPro" id="IPR006091">
    <property type="entry name" value="Acyl-CoA_Oxase/DH_mid-dom"/>
</dbReference>
<dbReference type="FunFam" id="2.40.110.10:FF:000002">
    <property type="entry name" value="Acyl-CoA dehydrogenase fadE12"/>
    <property type="match status" value="1"/>
</dbReference>
<evidence type="ECO:0000256" key="1">
    <source>
        <dbReference type="ARBA" id="ARBA00001974"/>
    </source>
</evidence>
<dbReference type="PROSITE" id="PS00073">
    <property type="entry name" value="ACYL_COA_DH_2"/>
    <property type="match status" value="1"/>
</dbReference>
<reference evidence="10 11" key="1">
    <citation type="submission" date="2018-08" db="EMBL/GenBank/DDBJ databases">
        <title>Genome sequencing of rice bacterial endophytes.</title>
        <authorList>
            <person name="Venturi V."/>
        </authorList>
    </citation>
    <scope>NUCLEOTIDE SEQUENCE [LARGE SCALE GENOMIC DNA]</scope>
    <source>
        <strain evidence="10 11">E1205</strain>
    </source>
</reference>
<dbReference type="FunFam" id="1.20.140.10:FF:000001">
    <property type="entry name" value="Acyl-CoA dehydrogenase"/>
    <property type="match status" value="1"/>
</dbReference>
<evidence type="ECO:0000313" key="11">
    <source>
        <dbReference type="Proteomes" id="UP000265836"/>
    </source>
</evidence>
<evidence type="ECO:0000259" key="8">
    <source>
        <dbReference type="Pfam" id="PF02770"/>
    </source>
</evidence>
<evidence type="ECO:0000259" key="7">
    <source>
        <dbReference type="Pfam" id="PF00441"/>
    </source>
</evidence>
<dbReference type="InterPro" id="IPR009100">
    <property type="entry name" value="AcylCoA_DH/oxidase_NM_dom_sf"/>
</dbReference>
<dbReference type="PROSITE" id="PS00072">
    <property type="entry name" value="ACYL_COA_DH_1"/>
    <property type="match status" value="1"/>
</dbReference>
<accession>A0A397N6K9</accession>
<dbReference type="InterPro" id="IPR006089">
    <property type="entry name" value="Acyl-CoA_DH_CS"/>
</dbReference>
<evidence type="ECO:0000256" key="5">
    <source>
        <dbReference type="ARBA" id="ARBA00023002"/>
    </source>
</evidence>
<dbReference type="PANTHER" id="PTHR43884">
    <property type="entry name" value="ACYL-COA DEHYDROGENASE"/>
    <property type="match status" value="1"/>
</dbReference>
<comment type="similarity">
    <text evidence="2 6">Belongs to the acyl-CoA dehydrogenase family.</text>
</comment>